<dbReference type="Proteomes" id="UP000275945">
    <property type="component" value="Segment"/>
</dbReference>
<evidence type="ECO:0000313" key="2">
    <source>
        <dbReference type="EMBL" id="AYP68774.1"/>
    </source>
</evidence>
<gene>
    <name evidence="1" type="ORF">BpsS36_00001</name>
    <name evidence="2" type="ORF">BpsS36_00068</name>
</gene>
<proteinExistence type="predicted"/>
<evidence type="ECO:0000313" key="1">
    <source>
        <dbReference type="EMBL" id="AYP68707.1"/>
    </source>
</evidence>
<protein>
    <recommendedName>
        <fullName evidence="4">Terminase small subunit</fullName>
    </recommendedName>
</protein>
<dbReference type="NCBIfam" id="NF041373">
    <property type="entry name" value="HGG_STG"/>
    <property type="match status" value="1"/>
</dbReference>
<organism evidence="2 3">
    <name type="scientific">Bacillus phage vB_BpsS-36</name>
    <dbReference type="NCBI Taxonomy" id="2419622"/>
    <lineage>
        <taxon>Viruses</taxon>
        <taxon>Duplodnaviria</taxon>
        <taxon>Heunggongvirae</taxon>
        <taxon>Uroviricota</taxon>
        <taxon>Caudoviricetes</taxon>
        <taxon>Ehrlichviridae</taxon>
        <taxon>Nairobivirus</taxon>
        <taxon>Nairobivirus nv36</taxon>
    </lineage>
</organism>
<sequence>MSNQYEKASVSNIKRSIQERAEEINAMKYDKSRKKNSQELVKELSKTETICGAVTKATGKICTKPPVEGAKRCLQHGGNATGPVTEEGKQRALANLNPRAGMVHGMYSRFVMTVEEQEFYVGMMNWYIEELDLDPANILMLDRALRNFILNQRKEVAEAGEMLDESQSYNDYDTKFMRYMQALGMDRKFNVSKDHKDNSSGTVDIAVLLSGGGEE</sequence>
<reference evidence="2 3" key="1">
    <citation type="submission" date="2018-09" db="EMBL/GenBank/DDBJ databases">
        <title>Comparative Genomic Analysis of Eight Novel Haloalkaliphilic Bacteriophages from Lake Elmenteita, Kenya.</title>
        <authorList>
            <person name="Akhwale J.K."/>
        </authorList>
    </citation>
    <scope>NUCLEOTIDE SEQUENCE [LARGE SCALE GENOMIC DNA]</scope>
</reference>
<keyword evidence="3" id="KW-1185">Reference proteome</keyword>
<dbReference type="InterPro" id="IPR047675">
    <property type="entry name" value="Putative_zinc-bd"/>
</dbReference>
<dbReference type="EMBL" id="MH884513">
    <property type="protein sequence ID" value="AYP68774.1"/>
    <property type="molecule type" value="Genomic_DNA"/>
</dbReference>
<evidence type="ECO:0000313" key="3">
    <source>
        <dbReference type="Proteomes" id="UP000275945"/>
    </source>
</evidence>
<name>A0A3G3BX48_9CAUD</name>
<dbReference type="EMBL" id="MH884513">
    <property type="protein sequence ID" value="AYP68707.1"/>
    <property type="molecule type" value="Genomic_DNA"/>
</dbReference>
<evidence type="ECO:0008006" key="4">
    <source>
        <dbReference type="Google" id="ProtNLM"/>
    </source>
</evidence>
<accession>A0A3G3BX48</accession>